<dbReference type="Pfam" id="PF00702">
    <property type="entry name" value="Hydrolase"/>
    <property type="match status" value="1"/>
</dbReference>
<dbReference type="InterPro" id="IPR011701">
    <property type="entry name" value="MFS"/>
</dbReference>
<sequence length="663" mass="73273">MAIQNPTAHQKSIFYRQLAVLWICRLVEPISMTILFPFINDMMEHVLPPDVPRSRIGRYSGFVESVFSFASFLCMYQWGKLSDSTGRKPVILSGLIGIAASLVMLGVSRSYWLVLLARIMSGALCGNASVLRAALGEITTQESENWAYPLWSIGWDLSIIMGPLIGATLSQPAEQYPDSWLGKIAFLQEFPFFLPCASAATFALMAFLLIFFLFEETLPAKVNRGKPHDLSETSPLLDSAKVSEEIPPDMSIRQLLSIPAVRTVMISTFLLCFIALSFDAVFVLFTYSPVKYNGLALSHTAMAKCFSLRGILSILLSLLALPLAQRKLGLATLYRGFSACWTLCFALPPVMNALVRRDVGQGRWVSESGHLEKMWLLMIPLMILYTLADLAFPLGMIALNVAAPDPSVLGRLNGIYSSISALARAMGPVTIGDSERIYTIVTNEILERYGYKYTWEIKSGVMGKVQREAVQYIYDHCPGLEDKLSIDDFLEERNRKQNELFAKVQPMEGAVEVIKHLHSHGIPIALATGSHDAAFKIKTSHLPHLFDAFPADSILTADSKEVPKGRGKPFPDIYLAAARSLGRKVGDAEEPANEAERVERSQGLVFEDAVPGLRAGVRAGMNVVWVPDAGLRALNPKETYGAKVVVETLSHFKPEHWGLPKMQ</sequence>
<feature type="domain" description="Major facilitator superfamily (MFS) profile" evidence="7">
    <location>
        <begin position="17"/>
        <end position="462"/>
    </location>
</feature>
<name>A0A8H3TZW0_9TREE</name>
<dbReference type="FunFam" id="1.10.150.240:FF:000001">
    <property type="entry name" value="Haloacid dehalogenase-like hydrolase domain"/>
    <property type="match status" value="1"/>
</dbReference>
<evidence type="ECO:0000256" key="6">
    <source>
        <dbReference type="SAM" id="Phobius"/>
    </source>
</evidence>
<evidence type="ECO:0000256" key="3">
    <source>
        <dbReference type="ARBA" id="ARBA00022692"/>
    </source>
</evidence>
<evidence type="ECO:0000259" key="7">
    <source>
        <dbReference type="PROSITE" id="PS50850"/>
    </source>
</evidence>
<keyword evidence="3 6" id="KW-0812">Transmembrane</keyword>
<feature type="transmembrane region" description="Helical" evidence="6">
    <location>
        <begin position="90"/>
        <end position="107"/>
    </location>
</feature>
<evidence type="ECO:0000256" key="2">
    <source>
        <dbReference type="ARBA" id="ARBA00022448"/>
    </source>
</evidence>
<dbReference type="InterPro" id="IPR036412">
    <property type="entry name" value="HAD-like_sf"/>
</dbReference>
<dbReference type="Proteomes" id="UP000620104">
    <property type="component" value="Unassembled WGS sequence"/>
</dbReference>
<keyword evidence="2" id="KW-0813">Transport</keyword>
<gene>
    <name evidence="8" type="ORF">NliqN6_6539</name>
</gene>
<dbReference type="GO" id="GO:0022857">
    <property type="term" value="F:transmembrane transporter activity"/>
    <property type="evidence" value="ECO:0007669"/>
    <property type="project" value="InterPro"/>
</dbReference>
<dbReference type="Pfam" id="PF07690">
    <property type="entry name" value="MFS_1"/>
    <property type="match status" value="1"/>
</dbReference>
<feature type="transmembrane region" description="Helical" evidence="6">
    <location>
        <begin position="20"/>
        <end position="39"/>
    </location>
</feature>
<dbReference type="OrthoDB" id="419616at2759"/>
<dbReference type="InterPro" id="IPR023198">
    <property type="entry name" value="PGP-like_dom2"/>
</dbReference>
<evidence type="ECO:0000256" key="4">
    <source>
        <dbReference type="ARBA" id="ARBA00022989"/>
    </source>
</evidence>
<comment type="subcellular location">
    <subcellularLocation>
        <location evidence="1">Membrane</location>
        <topology evidence="1">Multi-pass membrane protein</topology>
    </subcellularLocation>
</comment>
<organism evidence="8 9">
    <name type="scientific">Naganishia liquefaciens</name>
    <dbReference type="NCBI Taxonomy" id="104408"/>
    <lineage>
        <taxon>Eukaryota</taxon>
        <taxon>Fungi</taxon>
        <taxon>Dikarya</taxon>
        <taxon>Basidiomycota</taxon>
        <taxon>Agaricomycotina</taxon>
        <taxon>Tremellomycetes</taxon>
        <taxon>Filobasidiales</taxon>
        <taxon>Filobasidiaceae</taxon>
        <taxon>Naganishia</taxon>
    </lineage>
</organism>
<keyword evidence="5 6" id="KW-0472">Membrane</keyword>
<dbReference type="Gene3D" id="3.40.50.1000">
    <property type="entry name" value="HAD superfamily/HAD-like"/>
    <property type="match status" value="1"/>
</dbReference>
<dbReference type="GO" id="GO:0003824">
    <property type="term" value="F:catalytic activity"/>
    <property type="evidence" value="ECO:0007669"/>
    <property type="project" value="UniProtKB-ARBA"/>
</dbReference>
<feature type="transmembrane region" description="Helical" evidence="6">
    <location>
        <begin position="306"/>
        <end position="324"/>
    </location>
</feature>
<dbReference type="SUPFAM" id="SSF56784">
    <property type="entry name" value="HAD-like"/>
    <property type="match status" value="1"/>
</dbReference>
<dbReference type="EMBL" id="BLZA01000057">
    <property type="protein sequence ID" value="GHJ90137.1"/>
    <property type="molecule type" value="Genomic_DNA"/>
</dbReference>
<comment type="caution">
    <text evidence="8">The sequence shown here is derived from an EMBL/GenBank/DDBJ whole genome shotgun (WGS) entry which is preliminary data.</text>
</comment>
<dbReference type="GO" id="GO:0016020">
    <property type="term" value="C:membrane"/>
    <property type="evidence" value="ECO:0007669"/>
    <property type="project" value="UniProtKB-SubCell"/>
</dbReference>
<protein>
    <recommendedName>
        <fullName evidence="7">Major facilitator superfamily (MFS) profile domain-containing protein</fullName>
    </recommendedName>
</protein>
<dbReference type="PANTHER" id="PTHR23504:SF15">
    <property type="entry name" value="MAJOR FACILITATOR SUPERFAMILY (MFS) PROFILE DOMAIN-CONTAINING PROTEIN"/>
    <property type="match status" value="1"/>
</dbReference>
<evidence type="ECO:0000313" key="8">
    <source>
        <dbReference type="EMBL" id="GHJ90137.1"/>
    </source>
</evidence>
<dbReference type="InterPro" id="IPR001958">
    <property type="entry name" value="Tet-R_TetA/multi-R_MdtG-like"/>
</dbReference>
<dbReference type="InterPro" id="IPR023214">
    <property type="entry name" value="HAD_sf"/>
</dbReference>
<evidence type="ECO:0000313" key="9">
    <source>
        <dbReference type="Proteomes" id="UP000620104"/>
    </source>
</evidence>
<feature type="transmembrane region" description="Helical" evidence="6">
    <location>
        <begin position="336"/>
        <end position="355"/>
    </location>
</feature>
<dbReference type="Gene3D" id="1.10.150.240">
    <property type="entry name" value="Putative phosphatase, domain 2"/>
    <property type="match status" value="1"/>
</dbReference>
<dbReference type="SUPFAM" id="SSF103473">
    <property type="entry name" value="MFS general substrate transporter"/>
    <property type="match status" value="1"/>
</dbReference>
<dbReference type="PANTHER" id="PTHR23504">
    <property type="entry name" value="MAJOR FACILITATOR SUPERFAMILY DOMAIN-CONTAINING PROTEIN 10"/>
    <property type="match status" value="1"/>
</dbReference>
<reference evidence="8" key="1">
    <citation type="submission" date="2020-07" db="EMBL/GenBank/DDBJ databases">
        <title>Draft Genome Sequence of a Deep-Sea Yeast, Naganishia (Cryptococcus) liquefaciens strain N6.</title>
        <authorList>
            <person name="Han Y.W."/>
            <person name="Kajitani R."/>
            <person name="Morimoto H."/>
            <person name="Parhat M."/>
            <person name="Tsubouchi H."/>
            <person name="Bakenova O."/>
            <person name="Ogata M."/>
            <person name="Argunhan B."/>
            <person name="Aoki R."/>
            <person name="Kajiwara S."/>
            <person name="Itoh T."/>
            <person name="Iwasaki H."/>
        </authorList>
    </citation>
    <scope>NUCLEOTIDE SEQUENCE</scope>
    <source>
        <strain evidence="8">N6</strain>
    </source>
</reference>
<dbReference type="Gene3D" id="1.20.1250.20">
    <property type="entry name" value="MFS general substrate transporter like domains"/>
    <property type="match status" value="1"/>
</dbReference>
<keyword evidence="9" id="KW-1185">Reference proteome</keyword>
<dbReference type="PRINTS" id="PR01035">
    <property type="entry name" value="TCRTETA"/>
</dbReference>
<dbReference type="InterPro" id="IPR020846">
    <property type="entry name" value="MFS_dom"/>
</dbReference>
<proteinExistence type="predicted"/>
<dbReference type="CDD" id="cd17330">
    <property type="entry name" value="MFS_SLC46_TetA_like"/>
    <property type="match status" value="1"/>
</dbReference>
<evidence type="ECO:0000256" key="5">
    <source>
        <dbReference type="ARBA" id="ARBA00023136"/>
    </source>
</evidence>
<dbReference type="AlphaFoldDB" id="A0A8H3TZW0"/>
<feature type="transmembrane region" description="Helical" evidence="6">
    <location>
        <begin position="260"/>
        <end position="286"/>
    </location>
</feature>
<feature type="transmembrane region" description="Helical" evidence="6">
    <location>
        <begin position="190"/>
        <end position="214"/>
    </location>
</feature>
<dbReference type="PROSITE" id="PS50850">
    <property type="entry name" value="MFS"/>
    <property type="match status" value="1"/>
</dbReference>
<dbReference type="InterPro" id="IPR036259">
    <property type="entry name" value="MFS_trans_sf"/>
</dbReference>
<keyword evidence="4 6" id="KW-1133">Transmembrane helix</keyword>
<feature type="transmembrane region" description="Helical" evidence="6">
    <location>
        <begin position="375"/>
        <end position="402"/>
    </location>
</feature>
<evidence type="ECO:0000256" key="1">
    <source>
        <dbReference type="ARBA" id="ARBA00004141"/>
    </source>
</evidence>
<accession>A0A8H3TZW0</accession>